<sequence length="562" mass="62064">MKFPAPARNLLIVLIVFLERILTRCMVSDSSNHEPPSSCTATRISPASSGIISNTKPADCSSLASLDLHGSISLPGTAITSEDFGGIYHHKPLAIVHPGSVEDIVKVVTMVNASPNLTLAAMGNGHSINGQAQALNGLVLDMKSLKGIEIFQGSPTEGPYVDACGGELWIDVLKATLRVGLAPRSWTDYLPLSVGGTLSNGGVSGQTFKFGPQISNVLNLHVVSGKGESMTCYPEKNQDLFYGALGGLGQFGIITKARIMLQRAPHMVRWIRTVYADFEEFRADQELLISLPEERTFDYVEGFVLTNNDDPISGWPSVLLSPSNSSFDFKLIPQTAGPMLYCLEVALHYDHDEDFVTLNKRIEGMLAPLRFIKGLHFSFDLSYFDFLNRVHAAEVAARSSGIWDAPHPWLNLFVPKSKISAFDAKVFREILKDGVGGPILVYPVTRNKWDSRMSAIIPGEDTFYLVALLRFSPPYPSGPPIQSILAQNEQILHYCTTAGIDMKLYLPHYKTESDWKRHFGRKWQQFLQRKSTYDPKAILAPGQRIFSRSTDSTAFTRLYSSS</sequence>
<evidence type="ECO:0000259" key="8">
    <source>
        <dbReference type="PROSITE" id="PS51387"/>
    </source>
</evidence>
<protein>
    <recommendedName>
        <fullName evidence="3">cytokinin dehydrogenase</fullName>
        <ecNumber evidence="3">1.5.99.12</ecNumber>
    </recommendedName>
</protein>
<keyword evidence="4" id="KW-0285">Flavoprotein</keyword>
<dbReference type="GO" id="GO:0019139">
    <property type="term" value="F:cytokinin dehydrogenase activity"/>
    <property type="evidence" value="ECO:0007669"/>
    <property type="project" value="UniProtKB-EC"/>
</dbReference>
<evidence type="ECO:0000256" key="6">
    <source>
        <dbReference type="ARBA" id="ARBA00023002"/>
    </source>
</evidence>
<dbReference type="InterPro" id="IPR016170">
    <property type="entry name" value="Cytok_DH_C_sf"/>
</dbReference>
<keyword evidence="7" id="KW-0732">Signal</keyword>
<dbReference type="SUPFAM" id="SSF56176">
    <property type="entry name" value="FAD-binding/transporter-associated domain-like"/>
    <property type="match status" value="1"/>
</dbReference>
<dbReference type="InterPro" id="IPR016169">
    <property type="entry name" value="FAD-bd_PCMH_sub2"/>
</dbReference>
<dbReference type="Pfam" id="PF09265">
    <property type="entry name" value="Cytokin-bind"/>
    <property type="match status" value="1"/>
</dbReference>
<evidence type="ECO:0000256" key="7">
    <source>
        <dbReference type="SAM" id="SignalP"/>
    </source>
</evidence>
<feature type="chain" id="PRO_5005451237" description="cytokinin dehydrogenase" evidence="7">
    <location>
        <begin position="26"/>
        <end position="562"/>
    </location>
</feature>
<dbReference type="InterPro" id="IPR016164">
    <property type="entry name" value="FAD-linked_Oxase-like_C"/>
</dbReference>
<evidence type="ECO:0000256" key="4">
    <source>
        <dbReference type="ARBA" id="ARBA00022630"/>
    </source>
</evidence>
<dbReference type="GO" id="GO:0071949">
    <property type="term" value="F:FAD binding"/>
    <property type="evidence" value="ECO:0007669"/>
    <property type="project" value="InterPro"/>
</dbReference>
<accession>A0A0K0M7A1</accession>
<evidence type="ECO:0000256" key="3">
    <source>
        <dbReference type="ARBA" id="ARBA00011928"/>
    </source>
</evidence>
<name>A0A0K0M7A1_PINTB</name>
<dbReference type="PANTHER" id="PTHR13878:SF112">
    <property type="entry name" value="CYTOKININ DEHYDROGENASE 7"/>
    <property type="match status" value="1"/>
</dbReference>
<dbReference type="InterPro" id="IPR050432">
    <property type="entry name" value="FAD-linked_Oxidoreductases_BP"/>
</dbReference>
<dbReference type="InterPro" id="IPR015345">
    <property type="entry name" value="Cytokinin_DH_FAD/cytokin-bd"/>
</dbReference>
<evidence type="ECO:0000256" key="1">
    <source>
        <dbReference type="ARBA" id="ARBA00001974"/>
    </source>
</evidence>
<keyword evidence="5" id="KW-0274">FAD</keyword>
<dbReference type="Gene3D" id="3.40.462.10">
    <property type="entry name" value="FAD-linked oxidases, C-terminal domain"/>
    <property type="match status" value="1"/>
</dbReference>
<dbReference type="EC" id="1.5.99.12" evidence="3"/>
<evidence type="ECO:0000256" key="5">
    <source>
        <dbReference type="ARBA" id="ARBA00022827"/>
    </source>
</evidence>
<dbReference type="PANTHER" id="PTHR13878">
    <property type="entry name" value="GULONOLACTONE OXIDASE"/>
    <property type="match status" value="1"/>
</dbReference>
<dbReference type="SUPFAM" id="SSF55103">
    <property type="entry name" value="FAD-linked oxidases, C-terminal domain"/>
    <property type="match status" value="1"/>
</dbReference>
<dbReference type="PROSITE" id="PS51387">
    <property type="entry name" value="FAD_PCMH"/>
    <property type="match status" value="1"/>
</dbReference>
<feature type="signal peptide" evidence="7">
    <location>
        <begin position="1"/>
        <end position="25"/>
    </location>
</feature>
<dbReference type="InterPro" id="IPR016167">
    <property type="entry name" value="FAD-bd_PCMH_sub1"/>
</dbReference>
<dbReference type="GO" id="GO:0009690">
    <property type="term" value="P:cytokinin metabolic process"/>
    <property type="evidence" value="ECO:0007669"/>
    <property type="project" value="InterPro"/>
</dbReference>
<dbReference type="InterPro" id="IPR006094">
    <property type="entry name" value="Oxid_FAD_bind_N"/>
</dbReference>
<reference evidence="9" key="1">
    <citation type="submission" date="2014-04" db="EMBL/GenBank/DDBJ databases">
        <title>The genes involved in the male and female cone development in Pinus tabuliformis.</title>
        <authorList>
            <person name="Niu S."/>
            <person name="Li W."/>
            <person name="Chen X."/>
        </authorList>
    </citation>
    <scope>NUCLEOTIDE SEQUENCE</scope>
</reference>
<proteinExistence type="evidence at transcript level"/>
<evidence type="ECO:0000256" key="2">
    <source>
        <dbReference type="ARBA" id="ARBA00005466"/>
    </source>
</evidence>
<dbReference type="Gene3D" id="3.30.43.10">
    <property type="entry name" value="Uridine Diphospho-n-acetylenolpyruvylglucosamine Reductase, domain 2"/>
    <property type="match status" value="1"/>
</dbReference>
<organism evidence="9">
    <name type="scientific">Pinus tabuliformis</name>
    <name type="common">Chinese red pine</name>
    <name type="synonym">Pinus leucosperma</name>
    <dbReference type="NCBI Taxonomy" id="88731"/>
    <lineage>
        <taxon>Eukaryota</taxon>
        <taxon>Viridiplantae</taxon>
        <taxon>Streptophyta</taxon>
        <taxon>Embryophyta</taxon>
        <taxon>Tracheophyta</taxon>
        <taxon>Spermatophyta</taxon>
        <taxon>Pinopsida</taxon>
        <taxon>Pinidae</taxon>
        <taxon>Conifers I</taxon>
        <taxon>Pinales</taxon>
        <taxon>Pinaceae</taxon>
        <taxon>Pinus</taxon>
        <taxon>Pinus subgen. Pinus</taxon>
    </lineage>
</organism>
<evidence type="ECO:0000313" key="9">
    <source>
        <dbReference type="EMBL" id="AJP06259.1"/>
    </source>
</evidence>
<dbReference type="InterPro" id="IPR016166">
    <property type="entry name" value="FAD-bd_PCMH"/>
</dbReference>
<keyword evidence="6" id="KW-0560">Oxidoreductase</keyword>
<feature type="domain" description="FAD-binding PCMH-type" evidence="8">
    <location>
        <begin position="88"/>
        <end position="264"/>
    </location>
</feature>
<comment type="similarity">
    <text evidence="2">Belongs to the oxygen-dependent FAD-linked oxidoreductase family.</text>
</comment>
<dbReference type="Pfam" id="PF01565">
    <property type="entry name" value="FAD_binding_4"/>
    <property type="match status" value="1"/>
</dbReference>
<dbReference type="InterPro" id="IPR036318">
    <property type="entry name" value="FAD-bd_PCMH-like_sf"/>
</dbReference>
<dbReference type="EMBL" id="KJ711014">
    <property type="protein sequence ID" value="AJP06259.1"/>
    <property type="molecule type" value="mRNA"/>
</dbReference>
<comment type="cofactor">
    <cofactor evidence="1">
        <name>FAD</name>
        <dbReference type="ChEBI" id="CHEBI:57692"/>
    </cofactor>
</comment>
<dbReference type="Gene3D" id="3.30.465.10">
    <property type="match status" value="1"/>
</dbReference>
<dbReference type="AlphaFoldDB" id="A0A0K0M7A1"/>